<evidence type="ECO:0000256" key="1">
    <source>
        <dbReference type="ARBA" id="ARBA00022741"/>
    </source>
</evidence>
<organism evidence="5 7">
    <name type="scientific">Aplysia californica</name>
    <name type="common">California sea hare</name>
    <dbReference type="NCBI Taxonomy" id="6500"/>
    <lineage>
        <taxon>Eukaryota</taxon>
        <taxon>Metazoa</taxon>
        <taxon>Spiralia</taxon>
        <taxon>Lophotrochozoa</taxon>
        <taxon>Mollusca</taxon>
        <taxon>Gastropoda</taxon>
        <taxon>Heterobranchia</taxon>
        <taxon>Euthyneura</taxon>
        <taxon>Tectipleura</taxon>
        <taxon>Aplysiida</taxon>
        <taxon>Aplysioidea</taxon>
        <taxon>Aplysiidae</taxon>
        <taxon>Aplysia</taxon>
    </lineage>
</organism>
<dbReference type="RefSeq" id="XP_005101069.1">
    <property type="nucleotide sequence ID" value="XM_005101012.3"/>
</dbReference>
<evidence type="ECO:0000256" key="2">
    <source>
        <dbReference type="ARBA" id="ARBA00022840"/>
    </source>
</evidence>
<dbReference type="PANTHER" id="PTHR23077">
    <property type="entry name" value="AAA-FAMILY ATPASE"/>
    <property type="match status" value="1"/>
</dbReference>
<dbReference type="CDD" id="cd19511">
    <property type="entry name" value="RecA-like_CDC48_r2-like"/>
    <property type="match status" value="1"/>
</dbReference>
<evidence type="ECO:0000313" key="7">
    <source>
        <dbReference type="RefSeq" id="XP_035826331.1"/>
    </source>
</evidence>
<keyword evidence="5" id="KW-1185">Reference proteome</keyword>
<feature type="region of interest" description="Disordered" evidence="3">
    <location>
        <begin position="216"/>
        <end position="246"/>
    </location>
</feature>
<dbReference type="SMART" id="SM00382">
    <property type="entry name" value="AAA"/>
    <property type="match status" value="2"/>
</dbReference>
<dbReference type="GeneID" id="101863909"/>
<dbReference type="InterPro" id="IPR003960">
    <property type="entry name" value="ATPase_AAA_CS"/>
</dbReference>
<dbReference type="SUPFAM" id="SSF52540">
    <property type="entry name" value="P-loop containing nucleoside triphosphate hydrolases"/>
    <property type="match status" value="2"/>
</dbReference>
<protein>
    <submittedName>
        <fullName evidence="6 7">ATPase family protein 2 homolog</fullName>
    </submittedName>
</protein>
<dbReference type="InterPro" id="IPR003593">
    <property type="entry name" value="AAA+_ATPase"/>
</dbReference>
<keyword evidence="1" id="KW-0547">Nucleotide-binding</keyword>
<evidence type="ECO:0000313" key="6">
    <source>
        <dbReference type="RefSeq" id="XP_005101069.1"/>
    </source>
</evidence>
<feature type="domain" description="AAA+ ATPase" evidence="4">
    <location>
        <begin position="371"/>
        <end position="512"/>
    </location>
</feature>
<reference evidence="6 7" key="1">
    <citation type="submission" date="2025-05" db="UniProtKB">
        <authorList>
            <consortium name="RefSeq"/>
        </authorList>
    </citation>
    <scope>IDENTIFICATION</scope>
</reference>
<dbReference type="RefSeq" id="XP_035826331.1">
    <property type="nucleotide sequence ID" value="XM_035970438.1"/>
</dbReference>
<feature type="domain" description="AAA+ ATPase" evidence="4">
    <location>
        <begin position="642"/>
        <end position="780"/>
    </location>
</feature>
<dbReference type="InterPro" id="IPR050168">
    <property type="entry name" value="AAA_ATPase_domain"/>
</dbReference>
<accession>A0ABM1VV89</accession>
<evidence type="ECO:0000259" key="4">
    <source>
        <dbReference type="SMART" id="SM00382"/>
    </source>
</evidence>
<sequence>MPPKKKDKSKAADWLQCSLCNRVISNSDAEAHSSCCNRDCGYIEGKVLHGRAVKANSILEEDGTPVTKSIRNSDGTIWLSIPAMQVCGLSIGQHCVVNNVCVMRSWPAKMPALTSVAITGSCLELLGLVVGGEVTVQRFLPTETVTESCALRLQEQSPVFETEEFCNFASSYLDGCFITEDSPLQIRYFGQVCVCSVDSICHGVERPSPELQNANTAAYSSQLADTPHKQVSQRDASSFTESPQTNKVADLDNDSVLNATNTDLSESLASLNISDAAQNIHASTPKSSQKPNYSHLGTPQFVRTIPTCDHKFSRICSKVTRISTVSCDSSGTGGLKDDGAPGPVLADLGGLSSQIEELKSRIQRAQHTRSSSRCILLYGPPGTGKTMLAKALTSQLDLHSVHVSGTDVWSKLFGEAESNLKRLFTDACDRAPSIIVMDDIDVICPRRSQNHGGQQENRIVGTLLALIDGITSMKGMSKPVVVLGVTNNRDGLDPALRRAGRFGCEVEVPVPSAVARVEILKVLLGKLSHRLSDSELTTVAGNAHGYVGADLSALVNEACMQAFSRHQSDGGDSGSSREITLEDLVNAGLQVKPSALREVQLEVPQVRWSDIGGMSEVKMRLREAVELPLSRPEVFKELGIEPPRGLLMYGPPGCSKTMVARALATECRLNFLAVKGPELFNQYVGESEKAIREVFRKARAAAPSVIFFDEIDAIAAKRGSSGSSSGVEDRVLTQLLTEMDGLEHLKDVFIMAATNRPDKMDNALLRPGRFDSLVYVPLPDDVTRGEILEKKLGRMCVAGDVLIDQLVEGTLDYSGAEIIQVCQEAALFALREDINAKCVHWRHFEFALTKVQPQIDPALLQIYTKFSHLKLK</sequence>
<proteinExistence type="predicted"/>
<dbReference type="PANTHER" id="PTHR23077:SF27">
    <property type="entry name" value="ATPASE FAMILY GENE 2 PROTEIN HOMOLOG A"/>
    <property type="match status" value="1"/>
</dbReference>
<keyword evidence="2" id="KW-0067">ATP-binding</keyword>
<dbReference type="Proteomes" id="UP000694888">
    <property type="component" value="Unplaced"/>
</dbReference>
<dbReference type="Gene3D" id="3.40.50.300">
    <property type="entry name" value="P-loop containing nucleotide triphosphate hydrolases"/>
    <property type="match status" value="2"/>
</dbReference>
<dbReference type="Pfam" id="PF00004">
    <property type="entry name" value="AAA"/>
    <property type="match status" value="2"/>
</dbReference>
<dbReference type="InterPro" id="IPR027417">
    <property type="entry name" value="P-loop_NTPase"/>
</dbReference>
<gene>
    <name evidence="6 7" type="primary">LOC101863909</name>
</gene>
<name>A0ABM1VV89_APLCA</name>
<dbReference type="PROSITE" id="PS00674">
    <property type="entry name" value="AAA"/>
    <property type="match status" value="1"/>
</dbReference>
<evidence type="ECO:0000256" key="3">
    <source>
        <dbReference type="SAM" id="MobiDB-lite"/>
    </source>
</evidence>
<dbReference type="Gene3D" id="1.10.8.60">
    <property type="match status" value="2"/>
</dbReference>
<evidence type="ECO:0000313" key="5">
    <source>
        <dbReference type="Proteomes" id="UP000694888"/>
    </source>
</evidence>
<dbReference type="InterPro" id="IPR003959">
    <property type="entry name" value="ATPase_AAA_core"/>
</dbReference>
<dbReference type="Pfam" id="PF17862">
    <property type="entry name" value="AAA_lid_3"/>
    <property type="match status" value="2"/>
</dbReference>
<dbReference type="InterPro" id="IPR041569">
    <property type="entry name" value="AAA_lid_3"/>
</dbReference>